<dbReference type="PANTHER" id="PTHR46709:SF13">
    <property type="entry name" value="G-PROTEIN COUPLED RECEPTORS FAMILY 1 PROFILE DOMAIN-CONTAINING PROTEIN"/>
    <property type="match status" value="1"/>
</dbReference>
<keyword evidence="4" id="KW-1185">Reference proteome</keyword>
<dbReference type="Gene3D" id="1.10.20.10">
    <property type="entry name" value="Histone, subunit A"/>
    <property type="match status" value="1"/>
</dbReference>
<dbReference type="SMART" id="SM00428">
    <property type="entry name" value="H3"/>
    <property type="match status" value="1"/>
</dbReference>
<evidence type="ECO:0000256" key="2">
    <source>
        <dbReference type="SAM" id="Phobius"/>
    </source>
</evidence>
<dbReference type="AlphaFoldDB" id="A0A915DJ51"/>
<dbReference type="InterPro" id="IPR000164">
    <property type="entry name" value="Histone_H3/CENP-A"/>
</dbReference>
<reference evidence="5" key="1">
    <citation type="submission" date="2022-11" db="UniProtKB">
        <authorList>
            <consortium name="WormBaseParasite"/>
        </authorList>
    </citation>
    <scope>IDENTIFICATION</scope>
</reference>
<protein>
    <submittedName>
        <fullName evidence="5">Histone H2A/H2B/H3 domain-containing protein</fullName>
    </submittedName>
</protein>
<dbReference type="InterPro" id="IPR007125">
    <property type="entry name" value="H2A/H2B/H3"/>
</dbReference>
<dbReference type="Gene3D" id="1.20.1070.10">
    <property type="entry name" value="Rhodopsin 7-helix transmembrane proteins"/>
    <property type="match status" value="1"/>
</dbReference>
<evidence type="ECO:0000259" key="3">
    <source>
        <dbReference type="Pfam" id="PF00125"/>
    </source>
</evidence>
<name>A0A915DJ51_9BILA</name>
<feature type="transmembrane region" description="Helical" evidence="2">
    <location>
        <begin position="81"/>
        <end position="105"/>
    </location>
</feature>
<organism evidence="4 5">
    <name type="scientific">Ditylenchus dipsaci</name>
    <dbReference type="NCBI Taxonomy" id="166011"/>
    <lineage>
        <taxon>Eukaryota</taxon>
        <taxon>Metazoa</taxon>
        <taxon>Ecdysozoa</taxon>
        <taxon>Nematoda</taxon>
        <taxon>Chromadorea</taxon>
        <taxon>Rhabditida</taxon>
        <taxon>Tylenchina</taxon>
        <taxon>Tylenchomorpha</taxon>
        <taxon>Sphaerularioidea</taxon>
        <taxon>Anguinidae</taxon>
        <taxon>Anguininae</taxon>
        <taxon>Ditylenchus</taxon>
    </lineage>
</organism>
<dbReference type="SUPFAM" id="SSF81321">
    <property type="entry name" value="Family A G protein-coupled receptor-like"/>
    <property type="match status" value="1"/>
</dbReference>
<dbReference type="Pfam" id="PF00125">
    <property type="entry name" value="Histone"/>
    <property type="match status" value="1"/>
</dbReference>
<dbReference type="SUPFAM" id="SSF47113">
    <property type="entry name" value="Histone-fold"/>
    <property type="match status" value="1"/>
</dbReference>
<dbReference type="WBParaSite" id="jg20007">
    <property type="protein sequence ID" value="jg20007"/>
    <property type="gene ID" value="jg20007"/>
</dbReference>
<feature type="domain" description="Core Histone H2A/H2B/H3" evidence="3">
    <location>
        <begin position="245"/>
        <end position="279"/>
    </location>
</feature>
<dbReference type="InterPro" id="IPR009072">
    <property type="entry name" value="Histone-fold"/>
</dbReference>
<dbReference type="GO" id="GO:0003677">
    <property type="term" value="F:DNA binding"/>
    <property type="evidence" value="ECO:0007669"/>
    <property type="project" value="InterPro"/>
</dbReference>
<proteinExistence type="inferred from homology"/>
<keyword evidence="2" id="KW-1133">Transmembrane helix</keyword>
<dbReference type="GO" id="GO:0030527">
    <property type="term" value="F:structural constituent of chromatin"/>
    <property type="evidence" value="ECO:0007669"/>
    <property type="project" value="InterPro"/>
</dbReference>
<comment type="similarity">
    <text evidence="1">Belongs to the histone H3 family.</text>
</comment>
<keyword evidence="2" id="KW-0812">Transmembrane</keyword>
<keyword evidence="2" id="KW-0472">Membrane</keyword>
<dbReference type="GO" id="GO:0000786">
    <property type="term" value="C:nucleosome"/>
    <property type="evidence" value="ECO:0007669"/>
    <property type="project" value="InterPro"/>
</dbReference>
<dbReference type="GO" id="GO:0046982">
    <property type="term" value="F:protein heterodimerization activity"/>
    <property type="evidence" value="ECO:0007669"/>
    <property type="project" value="InterPro"/>
</dbReference>
<evidence type="ECO:0000256" key="1">
    <source>
        <dbReference type="ARBA" id="ARBA00010343"/>
    </source>
</evidence>
<accession>A0A915DJ51</accession>
<dbReference type="PANTHER" id="PTHR46709">
    <property type="entry name" value="PROTEIN CBG23488-RELATED"/>
    <property type="match status" value="1"/>
</dbReference>
<sequence length="306" mass="35663">MQDYSSELVLMPPTQESIAIQQQEEADHFWEEHCSVIPPESLRMILVAVVGTIIASISFFFNAFLFFVLVVKRQNRKTHLLYLLILALIDVFLSASYILLFPVNLFMDYYESEVLSIIWWSCLKIMLALCVSNLSKIKLHPVSNQVMPLEDLLEWRELSTPLRKRESRKYCSRQVRKHTKLLPSRRVLNWLRKVEECRSLLCYTAQEDQTEEWRFGYDGDQEISEVSKLANSTSSISSPDHGNSSEMYLTSIFEESYLICLHAGRVTLMAKDIKLLQRIRGVVVTMPNCIERRKKKYVVILVLMKI</sequence>
<feature type="transmembrane region" description="Helical" evidence="2">
    <location>
        <begin position="117"/>
        <end position="135"/>
    </location>
</feature>
<evidence type="ECO:0000313" key="4">
    <source>
        <dbReference type="Proteomes" id="UP000887574"/>
    </source>
</evidence>
<dbReference type="Proteomes" id="UP000887574">
    <property type="component" value="Unplaced"/>
</dbReference>
<evidence type="ECO:0000313" key="5">
    <source>
        <dbReference type="WBParaSite" id="jg20007"/>
    </source>
</evidence>
<feature type="transmembrane region" description="Helical" evidence="2">
    <location>
        <begin position="45"/>
        <end position="69"/>
    </location>
</feature>